<dbReference type="EMBL" id="FUYN01000001">
    <property type="protein sequence ID" value="SKB28365.1"/>
    <property type="molecule type" value="Genomic_DNA"/>
</dbReference>
<dbReference type="OrthoDB" id="9808209at2"/>
<gene>
    <name evidence="1" type="ORF">SAMN02745120_0602</name>
</gene>
<dbReference type="AlphaFoldDB" id="A0A1T5A0I3"/>
<dbReference type="InterPro" id="IPR008767">
    <property type="entry name" value="Phage_SPP1_head-tail_adaptor"/>
</dbReference>
<evidence type="ECO:0000313" key="1">
    <source>
        <dbReference type="EMBL" id="SKB28365.1"/>
    </source>
</evidence>
<dbReference type="Gene3D" id="2.40.10.270">
    <property type="entry name" value="Bacteriophage SPP1 head-tail adaptor protein"/>
    <property type="match status" value="1"/>
</dbReference>
<reference evidence="2" key="1">
    <citation type="submission" date="2017-02" db="EMBL/GenBank/DDBJ databases">
        <authorList>
            <person name="Varghese N."/>
            <person name="Submissions S."/>
        </authorList>
    </citation>
    <scope>NUCLEOTIDE SEQUENCE [LARGE SCALE GENOMIC DNA]</scope>
    <source>
        <strain evidence="2">ATCC 35199</strain>
    </source>
</reference>
<protein>
    <submittedName>
        <fullName evidence="1">Phage head-tail adaptor, putative, SPP1 family</fullName>
    </submittedName>
</protein>
<organism evidence="1 2">
    <name type="scientific">Acetoanaerobium noterae</name>
    <dbReference type="NCBI Taxonomy" id="745369"/>
    <lineage>
        <taxon>Bacteria</taxon>
        <taxon>Bacillati</taxon>
        <taxon>Bacillota</taxon>
        <taxon>Clostridia</taxon>
        <taxon>Peptostreptococcales</taxon>
        <taxon>Filifactoraceae</taxon>
        <taxon>Acetoanaerobium</taxon>
    </lineage>
</organism>
<sequence>MIDKKTRVKDAQMVYNKKITIQKKTTARNEEGIYIDTWMDYVSVYAYAKKLYGKEYFAAAVVNAQDSLKVYVRYISKLDSSKVDISTTNLRMIFENQTYDIKNIDDIGFENRTIEILVESQRGDAL</sequence>
<dbReference type="RefSeq" id="WP_079588567.1">
    <property type="nucleotide sequence ID" value="NZ_FUYN01000001.1"/>
</dbReference>
<dbReference type="Proteomes" id="UP000243406">
    <property type="component" value="Unassembled WGS sequence"/>
</dbReference>
<dbReference type="InterPro" id="IPR038666">
    <property type="entry name" value="SSP1_head-tail_sf"/>
</dbReference>
<keyword evidence="2" id="KW-1185">Reference proteome</keyword>
<dbReference type="Pfam" id="PF05521">
    <property type="entry name" value="Phage_HCP"/>
    <property type="match status" value="1"/>
</dbReference>
<evidence type="ECO:0000313" key="2">
    <source>
        <dbReference type="Proteomes" id="UP000243406"/>
    </source>
</evidence>
<name>A0A1T5A0I3_9FIRM</name>
<accession>A0A1T5A0I3</accession>
<dbReference type="NCBIfam" id="TIGR01563">
    <property type="entry name" value="gp16_SPP1"/>
    <property type="match status" value="1"/>
</dbReference>
<proteinExistence type="predicted"/>